<dbReference type="SUPFAM" id="SSF54001">
    <property type="entry name" value="Cysteine proteinases"/>
    <property type="match status" value="1"/>
</dbReference>
<evidence type="ECO:0000313" key="1">
    <source>
        <dbReference type="EMBL" id="KKL45103.1"/>
    </source>
</evidence>
<name>A0A0F9C6Z2_9ZZZZ</name>
<dbReference type="NCBIfam" id="TIGR02594">
    <property type="entry name" value="TIGR02594 family protein"/>
    <property type="match status" value="1"/>
</dbReference>
<comment type="caution">
    <text evidence="1">The sequence shown here is derived from an EMBL/GenBank/DDBJ whole genome shotgun (WGS) entry which is preliminary data.</text>
</comment>
<dbReference type="AlphaFoldDB" id="A0A0F9C6Z2"/>
<dbReference type="InterPro" id="IPR038765">
    <property type="entry name" value="Papain-like_cys_pep_sf"/>
</dbReference>
<dbReference type="InterPro" id="IPR013423">
    <property type="entry name" value="CHP02594"/>
</dbReference>
<reference evidence="1" key="1">
    <citation type="journal article" date="2015" name="Nature">
        <title>Complex archaea that bridge the gap between prokaryotes and eukaryotes.</title>
        <authorList>
            <person name="Spang A."/>
            <person name="Saw J.H."/>
            <person name="Jorgensen S.L."/>
            <person name="Zaremba-Niedzwiedzka K."/>
            <person name="Martijn J."/>
            <person name="Lind A.E."/>
            <person name="van Eijk R."/>
            <person name="Schleper C."/>
            <person name="Guy L."/>
            <person name="Ettema T.J."/>
        </authorList>
    </citation>
    <scope>NUCLEOTIDE SEQUENCE</scope>
</reference>
<dbReference type="Gene3D" id="3.90.1720.10">
    <property type="entry name" value="endopeptidase domain like (from Nostoc punctiforme)"/>
    <property type="match status" value="1"/>
</dbReference>
<sequence length="148" mass="16261">MYTTAYDIALRFTGIKEVAGTASNPQIMAMLSLDQEWPDDDEVPWCSAFINYVAWLLRLPRSKSLRARSWLRVGQGIPLDKAEAGDIVVIKRGKGEQPGPEVTDAPGHVGFYAGRSGDLIEILGGNQSDTVKVSRYPASRLLGVRRLT</sequence>
<organism evidence="1">
    <name type="scientific">marine sediment metagenome</name>
    <dbReference type="NCBI Taxonomy" id="412755"/>
    <lineage>
        <taxon>unclassified sequences</taxon>
        <taxon>metagenomes</taxon>
        <taxon>ecological metagenomes</taxon>
    </lineage>
</organism>
<dbReference type="EMBL" id="LAZR01034510">
    <property type="protein sequence ID" value="KKL45103.1"/>
    <property type="molecule type" value="Genomic_DNA"/>
</dbReference>
<protein>
    <recommendedName>
        <fullName evidence="2">TIGR02594 family protein</fullName>
    </recommendedName>
</protein>
<accession>A0A0F9C6Z2</accession>
<evidence type="ECO:0008006" key="2">
    <source>
        <dbReference type="Google" id="ProtNLM"/>
    </source>
</evidence>
<proteinExistence type="predicted"/>
<gene>
    <name evidence="1" type="ORF">LCGC14_2359050</name>
</gene>